<dbReference type="EMBL" id="UOYP01000059">
    <property type="protein sequence ID" value="VAY86903.1"/>
    <property type="molecule type" value="Genomic_DNA"/>
</dbReference>
<gene>
    <name evidence="2" type="ORF">CARN8_1510001</name>
</gene>
<dbReference type="AlphaFoldDB" id="A0A3P3ZLS6"/>
<sequence length="86" mass="9936">MANGWTPERKARQSALIRAWRPWERSTGPVTEKGKAESSKNRQKALDAARQEIEDARKALAQAERNLERLGEKPRHDLMATLKRMR</sequence>
<accession>A0A3P3ZLS6</accession>
<proteinExistence type="predicted"/>
<feature type="region of interest" description="Disordered" evidence="1">
    <location>
        <begin position="23"/>
        <end position="50"/>
    </location>
</feature>
<reference evidence="2" key="1">
    <citation type="submission" date="2018-10" db="EMBL/GenBank/DDBJ databases">
        <authorList>
            <person name="Plewniak F."/>
        </authorList>
    </citation>
    <scope>NUCLEOTIDE SEQUENCE</scope>
</reference>
<name>A0A3P3ZLS6_9ZZZZ</name>
<protein>
    <submittedName>
        <fullName evidence="2">Uncharacterized protein</fullName>
    </submittedName>
</protein>
<feature type="compositionally biased region" description="Basic and acidic residues" evidence="1">
    <location>
        <begin position="32"/>
        <end position="50"/>
    </location>
</feature>
<evidence type="ECO:0000313" key="2">
    <source>
        <dbReference type="EMBL" id="VAY86903.1"/>
    </source>
</evidence>
<organism evidence="2">
    <name type="scientific">mine drainage metagenome</name>
    <dbReference type="NCBI Taxonomy" id="410659"/>
    <lineage>
        <taxon>unclassified sequences</taxon>
        <taxon>metagenomes</taxon>
        <taxon>ecological metagenomes</taxon>
    </lineage>
</organism>
<evidence type="ECO:0000256" key="1">
    <source>
        <dbReference type="SAM" id="MobiDB-lite"/>
    </source>
</evidence>